<gene>
    <name evidence="1" type="ORF">IM45_1129</name>
</gene>
<dbReference type="AlphaFoldDB" id="A0A088MYJ2"/>
<dbReference type="OrthoDB" id="5767011at2"/>
<dbReference type="KEGG" id="bcib:IM45_1129"/>
<dbReference type="Pfam" id="PF05258">
    <property type="entry name" value="DciA"/>
    <property type="match status" value="1"/>
</dbReference>
<name>A0A088MYJ2_9GAMM</name>
<reference evidence="1 2" key="1">
    <citation type="journal article" date="2014" name="MBio">
        <title>Differential genome evolution between companion symbionts in an insect-bacterial symbiosis.</title>
        <authorList>
            <person name="Bennett G.M."/>
            <person name="McCutcheon J.P."/>
            <person name="MacDonald B.R."/>
            <person name="Romanovicz D."/>
            <person name="Moran N.A."/>
        </authorList>
    </citation>
    <scope>NUCLEOTIDE SEQUENCE [LARGE SCALE GENOMIC DNA]</scope>
    <source>
        <strain evidence="1 2">BGSS</strain>
    </source>
</reference>
<evidence type="ECO:0000313" key="1">
    <source>
        <dbReference type="EMBL" id="AIN47430.1"/>
    </source>
</evidence>
<dbReference type="eggNOG" id="COG4701">
    <property type="taxonomic scope" value="Bacteria"/>
</dbReference>
<dbReference type="EMBL" id="CP008985">
    <property type="protein sequence ID" value="AIN47430.1"/>
    <property type="molecule type" value="Genomic_DNA"/>
</dbReference>
<dbReference type="RefSeq" id="WP_038499027.1">
    <property type="nucleotide sequence ID" value="NZ_CP008985.1"/>
</dbReference>
<accession>A0A088MYJ2</accession>
<evidence type="ECO:0000313" key="2">
    <source>
        <dbReference type="Proteomes" id="UP000067325"/>
    </source>
</evidence>
<protein>
    <submittedName>
        <fullName evidence="1">Zn-ribbon-containing, possibly RNA-binding protein</fullName>
    </submittedName>
</protein>
<dbReference type="Proteomes" id="UP000067325">
    <property type="component" value="Chromosome"/>
</dbReference>
<dbReference type="InterPro" id="IPR007922">
    <property type="entry name" value="DciA-like"/>
</dbReference>
<organism evidence="1 2">
    <name type="scientific">Candidatus Palibaumannia cicadellinicola</name>
    <dbReference type="NCBI Taxonomy" id="186490"/>
    <lineage>
        <taxon>Bacteria</taxon>
        <taxon>Pseudomonadati</taxon>
        <taxon>Pseudomonadota</taxon>
        <taxon>Gammaproteobacteria</taxon>
        <taxon>Candidatus Palibaumannia</taxon>
    </lineage>
</organism>
<proteinExistence type="predicted"/>
<sequence>MRNSYPISIDVLFNNINNSNPTSLEKLQLRAVELLILNRKVIELLPVTLRPWCRVANLRNNIIVLETANASWMMRLRYEQTQLVYTIRAKILPSLSSIDIKIKPSLAIIGKLPIKHNNSSLLPSNKILKQKPRILSLQSAKLIRHVAAHSEGKLQSLLERLAKLARDSTDLTYHSSNNCF</sequence>